<evidence type="ECO:0000256" key="5">
    <source>
        <dbReference type="ARBA" id="ARBA00048782"/>
    </source>
</evidence>
<dbReference type="NCBIfam" id="TIGR00401">
    <property type="entry name" value="msrA"/>
    <property type="match status" value="1"/>
</dbReference>
<comment type="catalytic activity">
    <reaction evidence="4 6">
        <text>L-methionyl-[protein] + [thioredoxin]-disulfide + H2O = L-methionyl-(S)-S-oxide-[protein] + [thioredoxin]-dithiol</text>
        <dbReference type="Rhea" id="RHEA:14217"/>
        <dbReference type="Rhea" id="RHEA-COMP:10698"/>
        <dbReference type="Rhea" id="RHEA-COMP:10700"/>
        <dbReference type="Rhea" id="RHEA-COMP:12313"/>
        <dbReference type="Rhea" id="RHEA-COMP:12315"/>
        <dbReference type="ChEBI" id="CHEBI:15377"/>
        <dbReference type="ChEBI" id="CHEBI:16044"/>
        <dbReference type="ChEBI" id="CHEBI:29950"/>
        <dbReference type="ChEBI" id="CHEBI:44120"/>
        <dbReference type="ChEBI" id="CHEBI:50058"/>
        <dbReference type="EC" id="1.8.4.11"/>
    </reaction>
</comment>
<geneLocation type="plasmid" evidence="9">
    <name>pemeittgr7a</name>
</geneLocation>
<dbReference type="Pfam" id="PF01625">
    <property type="entry name" value="PMSR"/>
    <property type="match status" value="1"/>
</dbReference>
<reference evidence="8 9" key="1">
    <citation type="submission" date="2019-06" db="EMBL/GenBank/DDBJ databases">
        <title>Complete genome sequence of Ensifer mexicanus ITTG R7 isolated from nodules of Acacia angustissima (Mill.) Kuntze.</title>
        <authorList>
            <person name="Rincon-Rosales R."/>
            <person name="Rogel M.A."/>
            <person name="Guerrero G."/>
            <person name="Rincon-Molina C.I."/>
            <person name="Lopez-Lopez A."/>
            <person name="Martinez-Romero E."/>
        </authorList>
    </citation>
    <scope>NUCLEOTIDE SEQUENCE [LARGE SCALE GENOMIC DNA]</scope>
    <source>
        <strain evidence="8 9">ITTG R7</strain>
        <plasmid evidence="9">pemeittgr7a</plasmid>
    </source>
</reference>
<keyword evidence="9" id="KW-1185">Reference proteome</keyword>
<evidence type="ECO:0000256" key="2">
    <source>
        <dbReference type="ARBA" id="ARBA00023002"/>
    </source>
</evidence>
<dbReference type="SUPFAM" id="SSF55068">
    <property type="entry name" value="Peptide methionine sulfoxide reductase"/>
    <property type="match status" value="1"/>
</dbReference>
<protein>
    <recommendedName>
        <fullName evidence="6">Peptide methionine sulfoxide reductase MsrA</fullName>
        <shortName evidence="6">Protein-methionine-S-oxide reductase</shortName>
        <ecNumber evidence="6">1.8.4.11</ecNumber>
    </recommendedName>
    <alternativeName>
        <fullName evidence="6">Peptide-methionine (S)-S-oxide reductase</fullName>
        <shortName evidence="6">Peptide Met(O) reductase</shortName>
    </alternativeName>
</protein>
<evidence type="ECO:0000256" key="4">
    <source>
        <dbReference type="ARBA" id="ARBA00047806"/>
    </source>
</evidence>
<accession>A0A859QFR4</accession>
<dbReference type="EC" id="1.8.4.11" evidence="6"/>
<gene>
    <name evidence="6 8" type="primary">msrA</name>
    <name evidence="8" type="ORF">FKV68_21815</name>
</gene>
<dbReference type="InterPro" id="IPR002569">
    <property type="entry name" value="Met_Sox_Rdtase_MsrA_dom"/>
</dbReference>
<dbReference type="HAMAP" id="MF_01401">
    <property type="entry name" value="MsrA"/>
    <property type="match status" value="1"/>
</dbReference>
<keyword evidence="2 6" id="KW-0560">Oxidoreductase</keyword>
<evidence type="ECO:0000256" key="3">
    <source>
        <dbReference type="ARBA" id="ARBA00024679"/>
    </source>
</evidence>
<evidence type="ECO:0000313" key="9">
    <source>
        <dbReference type="Proteomes" id="UP000510721"/>
    </source>
</evidence>
<dbReference type="RefSeq" id="WP_180941644.1">
    <property type="nucleotide sequence ID" value="NZ_CP041239.1"/>
</dbReference>
<keyword evidence="8" id="KW-0614">Plasmid</keyword>
<dbReference type="Proteomes" id="UP000510721">
    <property type="component" value="Plasmid pEmeITTGR7a"/>
</dbReference>
<dbReference type="PANTHER" id="PTHR43774">
    <property type="entry name" value="PEPTIDE METHIONINE SULFOXIDE REDUCTASE"/>
    <property type="match status" value="1"/>
</dbReference>
<dbReference type="KEGG" id="emx:FKV68_21815"/>
<feature type="active site" evidence="6">
    <location>
        <position position="14"/>
    </location>
</feature>
<dbReference type="InterPro" id="IPR036509">
    <property type="entry name" value="Met_Sox_Rdtase_MsrA_sf"/>
</dbReference>
<organism evidence="8 9">
    <name type="scientific">Sinorhizobium mexicanum</name>
    <dbReference type="NCBI Taxonomy" id="375549"/>
    <lineage>
        <taxon>Bacteria</taxon>
        <taxon>Pseudomonadati</taxon>
        <taxon>Pseudomonadota</taxon>
        <taxon>Alphaproteobacteria</taxon>
        <taxon>Hyphomicrobiales</taxon>
        <taxon>Rhizobiaceae</taxon>
        <taxon>Sinorhizobium/Ensifer group</taxon>
        <taxon>Sinorhizobium</taxon>
    </lineage>
</organism>
<evidence type="ECO:0000256" key="6">
    <source>
        <dbReference type="HAMAP-Rule" id="MF_01401"/>
    </source>
</evidence>
<evidence type="ECO:0000259" key="7">
    <source>
        <dbReference type="Pfam" id="PF01625"/>
    </source>
</evidence>
<dbReference type="Gene3D" id="3.30.1060.10">
    <property type="entry name" value="Peptide methionine sulphoxide reductase MsrA"/>
    <property type="match status" value="1"/>
</dbReference>
<name>A0A859QFR4_9HYPH</name>
<feature type="domain" description="Peptide methionine sulphoxide reductase MsrA" evidence="7">
    <location>
        <begin position="8"/>
        <end position="155"/>
    </location>
</feature>
<comment type="function">
    <text evidence="3 6">Has an important function as a repair enzyme for proteins that have been inactivated by oxidation. Catalyzes the reversible oxidation-reduction of methionine sulfoxide in proteins to methionine.</text>
</comment>
<dbReference type="GO" id="GO:0008113">
    <property type="term" value="F:peptide-methionine (S)-S-oxide reductase activity"/>
    <property type="evidence" value="ECO:0007669"/>
    <property type="project" value="UniProtKB-UniRule"/>
</dbReference>
<evidence type="ECO:0000256" key="1">
    <source>
        <dbReference type="ARBA" id="ARBA00005591"/>
    </source>
</evidence>
<comment type="similarity">
    <text evidence="1 6">Belongs to the MsrA Met sulfoxide reductase family.</text>
</comment>
<proteinExistence type="inferred from homology"/>
<dbReference type="EMBL" id="CP041239">
    <property type="protein sequence ID" value="QLL64092.1"/>
    <property type="molecule type" value="Genomic_DNA"/>
</dbReference>
<dbReference type="FunFam" id="3.30.1060.10:FF:000005">
    <property type="entry name" value="Peptide methionine sulfoxide reductase MsrA"/>
    <property type="match status" value="1"/>
</dbReference>
<dbReference type="AlphaFoldDB" id="A0A859QFR4"/>
<dbReference type="PANTHER" id="PTHR43774:SF1">
    <property type="entry name" value="PEPTIDE METHIONINE SULFOXIDE REDUCTASE MSRA 2"/>
    <property type="match status" value="1"/>
</dbReference>
<sequence>MAVKTERAILAGGCFWGLEDLLRRAEGVVSTRVGYTGGETANPTYGNHHGHAEAVEVVYDPSLLSYRALLELFFRIHDPTTYEQQGSDFGPSYRSAIFYTDDVQKEIALATISDIEASGRWPGPIVSEINPEERFWEAEPEHQGYLLRHPAGYTCHFLRPDWRLLPREKRARSET</sequence>
<evidence type="ECO:0000313" key="8">
    <source>
        <dbReference type="EMBL" id="QLL64092.1"/>
    </source>
</evidence>
<comment type="catalytic activity">
    <reaction evidence="5 6">
        <text>[thioredoxin]-disulfide + L-methionine + H2O = L-methionine (S)-S-oxide + [thioredoxin]-dithiol</text>
        <dbReference type="Rhea" id="RHEA:19993"/>
        <dbReference type="Rhea" id="RHEA-COMP:10698"/>
        <dbReference type="Rhea" id="RHEA-COMP:10700"/>
        <dbReference type="ChEBI" id="CHEBI:15377"/>
        <dbReference type="ChEBI" id="CHEBI:29950"/>
        <dbReference type="ChEBI" id="CHEBI:50058"/>
        <dbReference type="ChEBI" id="CHEBI:57844"/>
        <dbReference type="ChEBI" id="CHEBI:58772"/>
        <dbReference type="EC" id="1.8.4.11"/>
    </reaction>
</comment>